<feature type="non-terminal residue" evidence="10">
    <location>
        <position position="1"/>
    </location>
</feature>
<dbReference type="AlphaFoldDB" id="A0A371FR74"/>
<name>A0A371FR74_MUCPR</name>
<dbReference type="GO" id="GO:1990904">
    <property type="term" value="C:ribonucleoprotein complex"/>
    <property type="evidence" value="ECO:0007669"/>
    <property type="project" value="UniProtKB-KW"/>
</dbReference>
<dbReference type="Pfam" id="PF01985">
    <property type="entry name" value="CRS1_YhbY"/>
    <property type="match status" value="1"/>
</dbReference>
<dbReference type="InterPro" id="IPR035920">
    <property type="entry name" value="YhbY-like_sf"/>
</dbReference>
<gene>
    <name evidence="10" type="ORF">CR513_38556</name>
</gene>
<evidence type="ECO:0000256" key="3">
    <source>
        <dbReference type="ARBA" id="ARBA00022884"/>
    </source>
</evidence>
<evidence type="ECO:0000256" key="4">
    <source>
        <dbReference type="ARBA" id="ARBA00022946"/>
    </source>
</evidence>
<keyword evidence="6" id="KW-0687">Ribonucleoprotein</keyword>
<dbReference type="SUPFAM" id="SSF75471">
    <property type="entry name" value="YhbY-like"/>
    <property type="match status" value="1"/>
</dbReference>
<evidence type="ECO:0000256" key="5">
    <source>
        <dbReference type="ARBA" id="ARBA00023187"/>
    </source>
</evidence>
<dbReference type="PANTHER" id="PTHR46247:SF3">
    <property type="entry name" value="CRS2-ASSOCIATED FACTOR 2, CHLOROPLASTIC"/>
    <property type="match status" value="1"/>
</dbReference>
<dbReference type="PANTHER" id="PTHR46247">
    <property type="entry name" value="CRS2-ASSOCIATED FACTOR 1, CHLOROPLASTIC"/>
    <property type="match status" value="1"/>
</dbReference>
<comment type="caution">
    <text evidence="10">The sequence shown here is derived from an EMBL/GenBank/DDBJ whole genome shotgun (WGS) entry which is preliminary data.</text>
</comment>
<dbReference type="InterPro" id="IPR044599">
    <property type="entry name" value="CAF1P_plant"/>
</dbReference>
<evidence type="ECO:0000256" key="1">
    <source>
        <dbReference type="ARBA" id="ARBA00022664"/>
    </source>
</evidence>
<sequence length="334" mass="37252">MEGLSTLELFAFCGAAHGTPNPVSTGELRRGMVADDGGEYSRPQDTGIFAYTTQHNISAFTQKNYAYKKSKDTETRLQQQATGKQNRETVMYKKLSCPEIYLTDSLRELKAKNGVYTSLVKDVRDAFEGSILVKINCKGLDPSDYKKLGAKLKDLVPCVLLSFDDEQILMWRGKDWKSRYPQLPVFTPSKAGITGNSENSGDTDDNQSKHDGNNVVNTSPKMLSLWKRAIESSKALLLDELNLGPDALLEKVEEFEAVSQAMEHSHPAFSLTSENDAEHSYASHALPTEEDEEDYVDYHDDQDDDLYDVVDTSAQPGSLPVDIIVKNLKQRPLE</sequence>
<dbReference type="OrthoDB" id="2021019at2759"/>
<evidence type="ECO:0000313" key="10">
    <source>
        <dbReference type="EMBL" id="RDX80837.1"/>
    </source>
</evidence>
<dbReference type="SMART" id="SM01103">
    <property type="entry name" value="CRS1_YhbY"/>
    <property type="match status" value="1"/>
</dbReference>
<proteinExistence type="predicted"/>
<feature type="region of interest" description="Disordered" evidence="8">
    <location>
        <begin position="187"/>
        <end position="216"/>
    </location>
</feature>
<dbReference type="InterPro" id="IPR001890">
    <property type="entry name" value="RNA-binding_CRM"/>
</dbReference>
<dbReference type="Proteomes" id="UP000257109">
    <property type="component" value="Unassembled WGS sequence"/>
</dbReference>
<evidence type="ECO:0000256" key="2">
    <source>
        <dbReference type="ARBA" id="ARBA00022737"/>
    </source>
</evidence>
<keyword evidence="3 7" id="KW-0694">RNA-binding</keyword>
<evidence type="ECO:0000313" key="11">
    <source>
        <dbReference type="Proteomes" id="UP000257109"/>
    </source>
</evidence>
<evidence type="ECO:0000256" key="6">
    <source>
        <dbReference type="ARBA" id="ARBA00023274"/>
    </source>
</evidence>
<dbReference type="GO" id="GO:0006397">
    <property type="term" value="P:mRNA processing"/>
    <property type="evidence" value="ECO:0007669"/>
    <property type="project" value="UniProtKB-KW"/>
</dbReference>
<keyword evidence="5" id="KW-0508">mRNA splicing</keyword>
<organism evidence="10 11">
    <name type="scientific">Mucuna pruriens</name>
    <name type="common">Velvet bean</name>
    <name type="synonym">Dolichos pruriens</name>
    <dbReference type="NCBI Taxonomy" id="157652"/>
    <lineage>
        <taxon>Eukaryota</taxon>
        <taxon>Viridiplantae</taxon>
        <taxon>Streptophyta</taxon>
        <taxon>Embryophyta</taxon>
        <taxon>Tracheophyta</taxon>
        <taxon>Spermatophyta</taxon>
        <taxon>Magnoliopsida</taxon>
        <taxon>eudicotyledons</taxon>
        <taxon>Gunneridae</taxon>
        <taxon>Pentapetalae</taxon>
        <taxon>rosids</taxon>
        <taxon>fabids</taxon>
        <taxon>Fabales</taxon>
        <taxon>Fabaceae</taxon>
        <taxon>Papilionoideae</taxon>
        <taxon>50 kb inversion clade</taxon>
        <taxon>NPAAA clade</taxon>
        <taxon>indigoferoid/millettioid clade</taxon>
        <taxon>Phaseoleae</taxon>
        <taxon>Mucuna</taxon>
    </lineage>
</organism>
<accession>A0A371FR74</accession>
<keyword evidence="1" id="KW-0507">mRNA processing</keyword>
<dbReference type="GO" id="GO:0003723">
    <property type="term" value="F:RNA binding"/>
    <property type="evidence" value="ECO:0007669"/>
    <property type="project" value="UniProtKB-UniRule"/>
</dbReference>
<dbReference type="Gene3D" id="3.30.110.60">
    <property type="entry name" value="YhbY-like"/>
    <property type="match status" value="1"/>
</dbReference>
<keyword evidence="4" id="KW-0809">Transit peptide</keyword>
<keyword evidence="11" id="KW-1185">Reference proteome</keyword>
<keyword evidence="2" id="KW-0677">Repeat</keyword>
<evidence type="ECO:0000259" key="9">
    <source>
        <dbReference type="PROSITE" id="PS51295"/>
    </source>
</evidence>
<feature type="region of interest" description="Disordered" evidence="8">
    <location>
        <begin position="273"/>
        <end position="294"/>
    </location>
</feature>
<feature type="domain" description="CRM" evidence="9">
    <location>
        <begin position="82"/>
        <end position="183"/>
    </location>
</feature>
<dbReference type="GO" id="GO:0000373">
    <property type="term" value="P:Group II intron splicing"/>
    <property type="evidence" value="ECO:0007669"/>
    <property type="project" value="InterPro"/>
</dbReference>
<reference evidence="10" key="1">
    <citation type="submission" date="2018-05" db="EMBL/GenBank/DDBJ databases">
        <title>Draft genome of Mucuna pruriens seed.</title>
        <authorList>
            <person name="Nnadi N.E."/>
            <person name="Vos R."/>
            <person name="Hasami M.H."/>
            <person name="Devisetty U.K."/>
            <person name="Aguiy J.C."/>
        </authorList>
    </citation>
    <scope>NUCLEOTIDE SEQUENCE [LARGE SCALE GENOMIC DNA]</scope>
    <source>
        <strain evidence="10">JCA_2017</strain>
    </source>
</reference>
<dbReference type="STRING" id="157652.A0A371FR74"/>
<evidence type="ECO:0000256" key="7">
    <source>
        <dbReference type="PROSITE-ProRule" id="PRU00626"/>
    </source>
</evidence>
<dbReference type="EMBL" id="QJKJ01008085">
    <property type="protein sequence ID" value="RDX80837.1"/>
    <property type="molecule type" value="Genomic_DNA"/>
</dbReference>
<protein>
    <submittedName>
        <fullName evidence="10">CRS2-associated factor 2, chloroplastic</fullName>
    </submittedName>
</protein>
<dbReference type="PROSITE" id="PS51295">
    <property type="entry name" value="CRM"/>
    <property type="match status" value="1"/>
</dbReference>
<evidence type="ECO:0000256" key="8">
    <source>
        <dbReference type="SAM" id="MobiDB-lite"/>
    </source>
</evidence>